<organism evidence="8 9">
    <name type="scientific">Chlorogloeopsis fritschii PCC 6912</name>
    <dbReference type="NCBI Taxonomy" id="211165"/>
    <lineage>
        <taxon>Bacteria</taxon>
        <taxon>Bacillati</taxon>
        <taxon>Cyanobacteriota</taxon>
        <taxon>Cyanophyceae</taxon>
        <taxon>Nostocales</taxon>
        <taxon>Chlorogloeopsidaceae</taxon>
        <taxon>Chlorogloeopsis</taxon>
    </lineage>
</organism>
<gene>
    <name evidence="8" type="ORF">PCC6912_04650</name>
</gene>
<dbReference type="PANTHER" id="PTHR46028">
    <property type="entry name" value="KYNURENINE 3-MONOOXYGENASE"/>
    <property type="match status" value="1"/>
</dbReference>
<protein>
    <recommendedName>
        <fullName evidence="7">FAD-binding domain-containing protein</fullName>
    </recommendedName>
</protein>
<proteinExistence type="predicted"/>
<evidence type="ECO:0000256" key="3">
    <source>
        <dbReference type="ARBA" id="ARBA00022827"/>
    </source>
</evidence>
<keyword evidence="9" id="KW-1185">Reference proteome</keyword>
<evidence type="ECO:0000313" key="9">
    <source>
        <dbReference type="Proteomes" id="UP000268857"/>
    </source>
</evidence>
<dbReference type="AlphaFoldDB" id="A0A3S0Y9F7"/>
<feature type="domain" description="FAD-binding" evidence="7">
    <location>
        <begin position="54"/>
        <end position="276"/>
    </location>
</feature>
<evidence type="ECO:0000256" key="2">
    <source>
        <dbReference type="ARBA" id="ARBA00022630"/>
    </source>
</evidence>
<dbReference type="STRING" id="211165.GCA_000317285_02986"/>
<dbReference type="PANTHER" id="PTHR46028:SF2">
    <property type="entry name" value="KYNURENINE 3-MONOOXYGENASE"/>
    <property type="match status" value="1"/>
</dbReference>
<dbReference type="GO" id="GO:0070189">
    <property type="term" value="P:kynurenine metabolic process"/>
    <property type="evidence" value="ECO:0007669"/>
    <property type="project" value="TreeGrafter"/>
</dbReference>
<evidence type="ECO:0000313" key="8">
    <source>
        <dbReference type="EMBL" id="RUR87022.1"/>
    </source>
</evidence>
<name>A0A3S0Y9F7_CHLFR</name>
<dbReference type="Proteomes" id="UP000268857">
    <property type="component" value="Unassembled WGS sequence"/>
</dbReference>
<evidence type="ECO:0000256" key="4">
    <source>
        <dbReference type="ARBA" id="ARBA00022857"/>
    </source>
</evidence>
<dbReference type="Gene3D" id="3.50.50.60">
    <property type="entry name" value="FAD/NAD(P)-binding domain"/>
    <property type="match status" value="1"/>
</dbReference>
<accession>A0A3S0Y9F7</accession>
<dbReference type="InterPro" id="IPR002938">
    <property type="entry name" value="FAD-bd"/>
</dbReference>
<keyword evidence="4" id="KW-0521">NADP</keyword>
<evidence type="ECO:0000256" key="5">
    <source>
        <dbReference type="ARBA" id="ARBA00023002"/>
    </source>
</evidence>
<evidence type="ECO:0000259" key="7">
    <source>
        <dbReference type="Pfam" id="PF01494"/>
    </source>
</evidence>
<evidence type="ECO:0000256" key="6">
    <source>
        <dbReference type="ARBA" id="ARBA00023033"/>
    </source>
</evidence>
<dbReference type="InterPro" id="IPR036188">
    <property type="entry name" value="FAD/NAD-bd_sf"/>
</dbReference>
<reference evidence="8 9" key="1">
    <citation type="journal article" date="2019" name="Genome Biol. Evol.">
        <title>Day and night: Metabolic profiles and evolutionary relationships of six axenic non-marine cyanobacteria.</title>
        <authorList>
            <person name="Will S.E."/>
            <person name="Henke P."/>
            <person name="Boedeker C."/>
            <person name="Huang S."/>
            <person name="Brinkmann H."/>
            <person name="Rohde M."/>
            <person name="Jarek M."/>
            <person name="Friedl T."/>
            <person name="Seufert S."/>
            <person name="Schumacher M."/>
            <person name="Overmann J."/>
            <person name="Neumann-Schaal M."/>
            <person name="Petersen J."/>
        </authorList>
    </citation>
    <scope>NUCLEOTIDE SEQUENCE [LARGE SCALE GENOMIC DNA]</scope>
    <source>
        <strain evidence="8 9">PCC 6912</strain>
    </source>
</reference>
<comment type="caution">
    <text evidence="8">The sequence shown here is derived from an EMBL/GenBank/DDBJ whole genome shotgun (WGS) entry which is preliminary data.</text>
</comment>
<evidence type="ECO:0000256" key="1">
    <source>
        <dbReference type="ARBA" id="ARBA00001974"/>
    </source>
</evidence>
<comment type="cofactor">
    <cofactor evidence="1">
        <name>FAD</name>
        <dbReference type="ChEBI" id="CHEBI:57692"/>
    </cofactor>
</comment>
<keyword evidence="6" id="KW-0503">Monooxygenase</keyword>
<keyword evidence="2" id="KW-0285">Flavoprotein</keyword>
<dbReference type="EMBL" id="RSCJ01000001">
    <property type="protein sequence ID" value="RUR87022.1"/>
    <property type="molecule type" value="Genomic_DNA"/>
</dbReference>
<dbReference type="SUPFAM" id="SSF51905">
    <property type="entry name" value="FAD/NAD(P)-binding domain"/>
    <property type="match status" value="1"/>
</dbReference>
<keyword evidence="5" id="KW-0560">Oxidoreductase</keyword>
<dbReference type="GO" id="GO:0004502">
    <property type="term" value="F:kynurenine 3-monooxygenase activity"/>
    <property type="evidence" value="ECO:0007669"/>
    <property type="project" value="TreeGrafter"/>
</dbReference>
<sequence length="375" mass="42401">MKALRNIEGLEEAVKAISLEVTGTIIHQKNGKTSLITRQKPLISLDRTRLAIALLEKLTQKYDDSRLKVHFDCECTQVDFAKKQAKLQNPETKVDFTVDYNLLVGADGARSVVRESFLSTENFECQQKYVPSAYKSIFLPSDNNLERNLQPGKIHSWRLDDTTSVLLLYQLDGTMSGVVTFPYKQNQVASLSHAQEVLKFFNENFPEVGYLMPTSEAEAFVARTVSRVSTIRCNRFHQGASALLIGDAAHAVSPALGQGCNAALEDVVIFDKILDENSDNLAQAVEQFSVRRLPDAHALVEMSDYAFPLSKRLFIEFILRQRIAKILHRLFPQKFLPSLFEVISEDTNSYSQVLDYYKDWIAKVKKSNEKLTVRA</sequence>
<dbReference type="PRINTS" id="PR00420">
    <property type="entry name" value="RNGMNOXGNASE"/>
</dbReference>
<dbReference type="GO" id="GO:0071949">
    <property type="term" value="F:FAD binding"/>
    <property type="evidence" value="ECO:0007669"/>
    <property type="project" value="InterPro"/>
</dbReference>
<dbReference type="Pfam" id="PF01494">
    <property type="entry name" value="FAD_binding_3"/>
    <property type="match status" value="1"/>
</dbReference>
<keyword evidence="3" id="KW-0274">FAD</keyword>